<comment type="caution">
    <text evidence="2">The sequence shown here is derived from an EMBL/GenBank/DDBJ whole genome shotgun (WGS) entry which is preliminary data.</text>
</comment>
<accession>A0ABU0CA18</accession>
<dbReference type="EMBL" id="JAUSUK010000002">
    <property type="protein sequence ID" value="MDQ0327023.1"/>
    <property type="molecule type" value="Genomic_DNA"/>
</dbReference>
<evidence type="ECO:0000313" key="3">
    <source>
        <dbReference type="Proteomes" id="UP001230253"/>
    </source>
</evidence>
<protein>
    <submittedName>
        <fullName evidence="2">Uncharacterized protein</fullName>
    </submittedName>
</protein>
<evidence type="ECO:0000313" key="2">
    <source>
        <dbReference type="EMBL" id="MDQ0327023.1"/>
    </source>
</evidence>
<keyword evidence="1" id="KW-0472">Membrane</keyword>
<organism evidence="2 3">
    <name type="scientific">Rhodopseudomonas julia</name>
    <dbReference type="NCBI Taxonomy" id="200617"/>
    <lineage>
        <taxon>Bacteria</taxon>
        <taxon>Pseudomonadati</taxon>
        <taxon>Pseudomonadota</taxon>
        <taxon>Alphaproteobacteria</taxon>
        <taxon>Hyphomicrobiales</taxon>
        <taxon>Nitrobacteraceae</taxon>
        <taxon>Rhodopseudomonas</taxon>
    </lineage>
</organism>
<keyword evidence="1" id="KW-0812">Transmembrane</keyword>
<gene>
    <name evidence="2" type="ORF">J2R99_002892</name>
</gene>
<sequence length="37" mass="3931">MNIILYAGMSYLITAIIAFGVIGVIVGISKFLSQPSE</sequence>
<name>A0ABU0CA18_9BRAD</name>
<dbReference type="Proteomes" id="UP001230253">
    <property type="component" value="Unassembled WGS sequence"/>
</dbReference>
<evidence type="ECO:0000256" key="1">
    <source>
        <dbReference type="SAM" id="Phobius"/>
    </source>
</evidence>
<proteinExistence type="predicted"/>
<feature type="transmembrane region" description="Helical" evidence="1">
    <location>
        <begin position="6"/>
        <end position="28"/>
    </location>
</feature>
<reference evidence="2 3" key="1">
    <citation type="submission" date="2023-07" db="EMBL/GenBank/DDBJ databases">
        <title>Genomic Encyclopedia of Type Strains, Phase IV (KMG-IV): sequencing the most valuable type-strain genomes for metagenomic binning, comparative biology and taxonomic classification.</title>
        <authorList>
            <person name="Goeker M."/>
        </authorList>
    </citation>
    <scope>NUCLEOTIDE SEQUENCE [LARGE SCALE GENOMIC DNA]</scope>
    <source>
        <strain evidence="2 3">DSM 11549</strain>
    </source>
</reference>
<keyword evidence="3" id="KW-1185">Reference proteome</keyword>
<keyword evidence="1" id="KW-1133">Transmembrane helix</keyword>